<dbReference type="SUPFAM" id="SSF50978">
    <property type="entry name" value="WD40 repeat-like"/>
    <property type="match status" value="1"/>
</dbReference>
<evidence type="ECO:0000256" key="1">
    <source>
        <dbReference type="PROSITE-ProRule" id="PRU00221"/>
    </source>
</evidence>
<dbReference type="AlphaFoldDB" id="A0A9J7N9A1"/>
<sequence length="361" mass="39112">MARRRLEAALDAGREISKEQDPFSKLTTLSHIPVQRELAGAYSLQFSLTGNQLAVGFGNGAVQVYCAACKNMTTKLPFSQLYNPENGEMNLALKKGSSRRGLAVMSLCYHPLDNGIILEAGADGNIGCWQLETSMCTHSLQEDQNEINAMDFNLDGTVFATVGKDRHIRMYDSKTFELLQTLEAPNPLIEDVQPTSGHSRRIYAIKFHPTDNYMFITAGWDNSLKIWDRRTKGGAKRVIGGPHVCGPALDIKDNKVLTGSWVAKGSLQLWHFQERSLLQTIPFPAGKGGEFLYCAQFCDHDVVLAGGSGTNSAQAIQTKNGNVLGSVDGGGKAVQTLDAIRGGRLLAVGGLGPQITVGKLE</sequence>
<dbReference type="Proteomes" id="UP000001554">
    <property type="component" value="Chromosome 13"/>
</dbReference>
<dbReference type="PROSITE" id="PS50294">
    <property type="entry name" value="WD_REPEATS_REGION"/>
    <property type="match status" value="1"/>
</dbReference>
<protein>
    <submittedName>
        <fullName evidence="3">Vegetative incompatibility protein HET-E-1-like</fullName>
    </submittedName>
</protein>
<name>A0A9J7N9A1_BRAFL</name>
<accession>A0A9J7N9A1</accession>
<dbReference type="PROSITE" id="PS50082">
    <property type="entry name" value="WD_REPEATS_2"/>
    <property type="match status" value="2"/>
</dbReference>
<evidence type="ECO:0000313" key="2">
    <source>
        <dbReference type="Proteomes" id="UP000001554"/>
    </source>
</evidence>
<dbReference type="GeneID" id="118428548"/>
<dbReference type="PANTHER" id="PTHR47822">
    <property type="entry name" value="CARBOHYDRATE BINDING DOMAIN CONTAINING PROTEIN"/>
    <property type="match status" value="1"/>
</dbReference>
<proteinExistence type="predicted"/>
<dbReference type="Gene3D" id="2.130.10.10">
    <property type="entry name" value="YVTN repeat-like/Quinoprotein amine dehydrogenase"/>
    <property type="match status" value="2"/>
</dbReference>
<feature type="repeat" description="WD" evidence="1">
    <location>
        <begin position="140"/>
        <end position="181"/>
    </location>
</feature>
<keyword evidence="2" id="KW-1185">Reference proteome</keyword>
<feature type="repeat" description="WD" evidence="1">
    <location>
        <begin position="195"/>
        <end position="228"/>
    </location>
</feature>
<dbReference type="RefSeq" id="XP_035694535.1">
    <property type="nucleotide sequence ID" value="XM_035838642.1"/>
</dbReference>
<reference evidence="3" key="2">
    <citation type="submission" date="2025-08" db="UniProtKB">
        <authorList>
            <consortium name="RefSeq"/>
        </authorList>
    </citation>
    <scope>IDENTIFICATION</scope>
    <source>
        <strain evidence="3">S238N-H82</strain>
        <tissue evidence="3">Testes</tissue>
    </source>
</reference>
<keyword evidence="1" id="KW-0853">WD repeat</keyword>
<dbReference type="InterPro" id="IPR015943">
    <property type="entry name" value="WD40/YVTN_repeat-like_dom_sf"/>
</dbReference>
<dbReference type="InterPro" id="IPR001680">
    <property type="entry name" value="WD40_rpt"/>
</dbReference>
<dbReference type="KEGG" id="bfo:118428548"/>
<dbReference type="PANTHER" id="PTHR47822:SF3">
    <property type="entry name" value="ANAPHASE-PROMOTING COMPLEX SUBUNIT 4-LIKE WD40 DOMAIN-CONTAINING PROTEIN"/>
    <property type="match status" value="1"/>
</dbReference>
<reference evidence="2" key="1">
    <citation type="journal article" date="2020" name="Nat. Ecol. Evol.">
        <title>Deeply conserved synteny resolves early events in vertebrate evolution.</title>
        <authorList>
            <person name="Simakov O."/>
            <person name="Marletaz F."/>
            <person name="Yue J.X."/>
            <person name="O'Connell B."/>
            <person name="Jenkins J."/>
            <person name="Brandt A."/>
            <person name="Calef R."/>
            <person name="Tung C.H."/>
            <person name="Huang T.K."/>
            <person name="Schmutz J."/>
            <person name="Satoh N."/>
            <person name="Yu J.K."/>
            <person name="Putnam N.H."/>
            <person name="Green R.E."/>
            <person name="Rokhsar D.S."/>
        </authorList>
    </citation>
    <scope>NUCLEOTIDE SEQUENCE [LARGE SCALE GENOMIC DNA]</scope>
    <source>
        <strain evidence="2">S238N-H82</strain>
    </source>
</reference>
<evidence type="ECO:0000313" key="3">
    <source>
        <dbReference type="RefSeq" id="XP_035694535.1"/>
    </source>
</evidence>
<dbReference type="OrthoDB" id="361494at2759"/>
<dbReference type="InterPro" id="IPR036322">
    <property type="entry name" value="WD40_repeat_dom_sf"/>
</dbReference>
<dbReference type="SMART" id="SM00320">
    <property type="entry name" value="WD40"/>
    <property type="match status" value="5"/>
</dbReference>
<organism evidence="2 3">
    <name type="scientific">Branchiostoma floridae</name>
    <name type="common">Florida lancelet</name>
    <name type="synonym">Amphioxus</name>
    <dbReference type="NCBI Taxonomy" id="7739"/>
    <lineage>
        <taxon>Eukaryota</taxon>
        <taxon>Metazoa</taxon>
        <taxon>Chordata</taxon>
        <taxon>Cephalochordata</taxon>
        <taxon>Leptocardii</taxon>
        <taxon>Amphioxiformes</taxon>
        <taxon>Branchiostomatidae</taxon>
        <taxon>Branchiostoma</taxon>
    </lineage>
</organism>
<dbReference type="Pfam" id="PF00400">
    <property type="entry name" value="WD40"/>
    <property type="match status" value="2"/>
</dbReference>
<dbReference type="OMA" id="VHEIKLF"/>
<gene>
    <name evidence="3" type="primary">LOC118428548</name>
</gene>